<evidence type="ECO:0000313" key="1">
    <source>
        <dbReference type="EMBL" id="KAL2512999.1"/>
    </source>
</evidence>
<sequence length="102" mass="11626">MERINIGSRQDEFDPAILERFPPLSTMPEVSIHKYMTFVCARTTEGADLSELIKMVEMSTAQSHILNCELYKVFVMKVDELNLMVVGLEDIDALGSELRLFI</sequence>
<reference evidence="2" key="1">
    <citation type="submission" date="2024-07" db="EMBL/GenBank/DDBJ databases">
        <title>Two chromosome-level genome assemblies of Korean endemic species Abeliophyllum distichum and Forsythia ovata (Oleaceae).</title>
        <authorList>
            <person name="Jang H."/>
        </authorList>
    </citation>
    <scope>NUCLEOTIDE SEQUENCE [LARGE SCALE GENOMIC DNA]</scope>
</reference>
<dbReference type="EMBL" id="JBFOLK010000005">
    <property type="protein sequence ID" value="KAL2512999.1"/>
    <property type="molecule type" value="Genomic_DNA"/>
</dbReference>
<comment type="caution">
    <text evidence="1">The sequence shown here is derived from an EMBL/GenBank/DDBJ whole genome shotgun (WGS) entry which is preliminary data.</text>
</comment>
<accession>A0ABD1TJT8</accession>
<keyword evidence="2" id="KW-1185">Reference proteome</keyword>
<organism evidence="1 2">
    <name type="scientific">Abeliophyllum distichum</name>
    <dbReference type="NCBI Taxonomy" id="126358"/>
    <lineage>
        <taxon>Eukaryota</taxon>
        <taxon>Viridiplantae</taxon>
        <taxon>Streptophyta</taxon>
        <taxon>Embryophyta</taxon>
        <taxon>Tracheophyta</taxon>
        <taxon>Spermatophyta</taxon>
        <taxon>Magnoliopsida</taxon>
        <taxon>eudicotyledons</taxon>
        <taxon>Gunneridae</taxon>
        <taxon>Pentapetalae</taxon>
        <taxon>asterids</taxon>
        <taxon>lamiids</taxon>
        <taxon>Lamiales</taxon>
        <taxon>Oleaceae</taxon>
        <taxon>Forsythieae</taxon>
        <taxon>Abeliophyllum</taxon>
    </lineage>
</organism>
<proteinExistence type="predicted"/>
<gene>
    <name evidence="1" type="ORF">Adt_18599</name>
</gene>
<evidence type="ECO:0000313" key="2">
    <source>
        <dbReference type="Proteomes" id="UP001604336"/>
    </source>
</evidence>
<name>A0ABD1TJT8_9LAMI</name>
<dbReference type="Proteomes" id="UP001604336">
    <property type="component" value="Unassembled WGS sequence"/>
</dbReference>
<protein>
    <submittedName>
        <fullName evidence="1">Uncharacterized protein</fullName>
    </submittedName>
</protein>
<dbReference type="AlphaFoldDB" id="A0ABD1TJT8"/>